<evidence type="ECO:0000256" key="2">
    <source>
        <dbReference type="ARBA" id="ARBA00023315"/>
    </source>
</evidence>
<dbReference type="InterPro" id="IPR023213">
    <property type="entry name" value="CAT-like_dom_sf"/>
</dbReference>
<organism evidence="3 4">
    <name type="scientific">Trema orientale</name>
    <name type="common">Charcoal tree</name>
    <name type="synonym">Celtis orientalis</name>
    <dbReference type="NCBI Taxonomy" id="63057"/>
    <lineage>
        <taxon>Eukaryota</taxon>
        <taxon>Viridiplantae</taxon>
        <taxon>Streptophyta</taxon>
        <taxon>Embryophyta</taxon>
        <taxon>Tracheophyta</taxon>
        <taxon>Spermatophyta</taxon>
        <taxon>Magnoliopsida</taxon>
        <taxon>eudicotyledons</taxon>
        <taxon>Gunneridae</taxon>
        <taxon>Pentapetalae</taxon>
        <taxon>rosids</taxon>
        <taxon>fabids</taxon>
        <taxon>Rosales</taxon>
        <taxon>Cannabaceae</taxon>
        <taxon>Trema</taxon>
    </lineage>
</organism>
<dbReference type="GO" id="GO:0016747">
    <property type="term" value="F:acyltransferase activity, transferring groups other than amino-acyl groups"/>
    <property type="evidence" value="ECO:0007669"/>
    <property type="project" value="UniProtKB-ARBA"/>
</dbReference>
<keyword evidence="1 3" id="KW-0808">Transferase</keyword>
<keyword evidence="4" id="KW-1185">Reference proteome</keyword>
<dbReference type="PANTHER" id="PTHR31625">
    <property type="match status" value="1"/>
</dbReference>
<evidence type="ECO:0000313" key="4">
    <source>
        <dbReference type="Proteomes" id="UP000237000"/>
    </source>
</evidence>
<name>A0A2P5E754_TREOI</name>
<dbReference type="EMBL" id="JXTC01000219">
    <property type="protein sequence ID" value="PON81346.1"/>
    <property type="molecule type" value="Genomic_DNA"/>
</dbReference>
<keyword evidence="2" id="KW-0012">Acyltransferase</keyword>
<gene>
    <name evidence="3" type="ORF">TorRG33x02_228740</name>
</gene>
<comment type="caution">
    <text evidence="3">The sequence shown here is derived from an EMBL/GenBank/DDBJ whole genome shotgun (WGS) entry which is preliminary data.</text>
</comment>
<reference evidence="4" key="1">
    <citation type="submission" date="2016-06" db="EMBL/GenBank/DDBJ databases">
        <title>Parallel loss of symbiosis genes in relatives of nitrogen-fixing non-legume Parasponia.</title>
        <authorList>
            <person name="Van Velzen R."/>
            <person name="Holmer R."/>
            <person name="Bu F."/>
            <person name="Rutten L."/>
            <person name="Van Zeijl A."/>
            <person name="Liu W."/>
            <person name="Santuari L."/>
            <person name="Cao Q."/>
            <person name="Sharma T."/>
            <person name="Shen D."/>
            <person name="Roswanjaya Y."/>
            <person name="Wardhani T."/>
            <person name="Kalhor M.S."/>
            <person name="Jansen J."/>
            <person name="Van den Hoogen J."/>
            <person name="Gungor B."/>
            <person name="Hartog M."/>
            <person name="Hontelez J."/>
            <person name="Verver J."/>
            <person name="Yang W.-C."/>
            <person name="Schijlen E."/>
            <person name="Repin R."/>
            <person name="Schilthuizen M."/>
            <person name="Schranz E."/>
            <person name="Heidstra R."/>
            <person name="Miyata K."/>
            <person name="Fedorova E."/>
            <person name="Kohlen W."/>
            <person name="Bisseling T."/>
            <person name="Smit S."/>
            <person name="Geurts R."/>
        </authorList>
    </citation>
    <scope>NUCLEOTIDE SEQUENCE [LARGE SCALE GENOMIC DNA]</scope>
    <source>
        <strain evidence="4">cv. RG33-2</strain>
    </source>
</reference>
<dbReference type="Gene3D" id="3.30.559.10">
    <property type="entry name" value="Chloramphenicol acetyltransferase-like domain"/>
    <property type="match status" value="1"/>
</dbReference>
<evidence type="ECO:0000256" key="1">
    <source>
        <dbReference type="ARBA" id="ARBA00022679"/>
    </source>
</evidence>
<dbReference type="Proteomes" id="UP000237000">
    <property type="component" value="Unassembled WGS sequence"/>
</dbReference>
<dbReference type="AlphaFoldDB" id="A0A2P5E754"/>
<dbReference type="OrthoDB" id="1862401at2759"/>
<dbReference type="STRING" id="63057.A0A2P5E754"/>
<evidence type="ECO:0000313" key="3">
    <source>
        <dbReference type="EMBL" id="PON81346.1"/>
    </source>
</evidence>
<sequence>MVMKAVEECSISPAGPPPSSSHIQPLTSLATTDHHLSCSNKASTEEEPVTLDLSPYVLTCAYLWVCVLKVQQQAGCLFTSNNNNNNNNNSSKHAFKDPSYLGFVAGGLTRIEHPIPATYLGNCVGFGRAMAVRGELLGDEGVLVAVKAIRSTVKRLDREIFSGAEKWISEWEELIGPDIHVMVSGSPKVDLYEMDFGWGRPKKIEEMEIDSTKAISLSESRDVKGGMEIGLVLPKPEMEAFTALFKEGLKAM</sequence>
<protein>
    <submittedName>
        <fullName evidence="3">Transferase</fullName>
    </submittedName>
</protein>
<dbReference type="Pfam" id="PF02458">
    <property type="entry name" value="Transferase"/>
    <property type="match status" value="1"/>
</dbReference>
<dbReference type="InterPro" id="IPR051504">
    <property type="entry name" value="Plant_metabolite_acyltrans"/>
</dbReference>
<dbReference type="InParanoid" id="A0A2P5E754"/>
<accession>A0A2P5E754</accession>
<proteinExistence type="predicted"/>